<dbReference type="SUPFAM" id="SSF50370">
    <property type="entry name" value="Ricin B-like lectins"/>
    <property type="match status" value="1"/>
</dbReference>
<dbReference type="RefSeq" id="WP_023360912.1">
    <property type="nucleotide sequence ID" value="NC_022657.1"/>
</dbReference>
<gene>
    <name evidence="10" type="ORF">AFR_12835</name>
</gene>
<dbReference type="STRING" id="1246995.AFR_12835"/>
<evidence type="ECO:0000256" key="5">
    <source>
        <dbReference type="PIRSR" id="PIRSR606710-2"/>
    </source>
</evidence>
<dbReference type="OrthoDB" id="5240321at2"/>
<feature type="domain" description="Ricin B lectin" evidence="9">
    <location>
        <begin position="341"/>
        <end position="469"/>
    </location>
</feature>
<feature type="site" description="Important for catalytic activity, responsible for pKa modulation of the active site Glu and correct orientation of both the proton donor and substrate" evidence="5">
    <location>
        <position position="154"/>
    </location>
</feature>
<dbReference type="HOGENOM" id="CLU_009397_2_0_11"/>
<dbReference type="AlphaFoldDB" id="U5VV25"/>
<evidence type="ECO:0000256" key="6">
    <source>
        <dbReference type="RuleBase" id="RU361187"/>
    </source>
</evidence>
<evidence type="ECO:0000256" key="2">
    <source>
        <dbReference type="ARBA" id="ARBA00022729"/>
    </source>
</evidence>
<dbReference type="PATRIC" id="fig|1246995.3.peg.2607"/>
<evidence type="ECO:0000256" key="4">
    <source>
        <dbReference type="ARBA" id="ARBA00023295"/>
    </source>
</evidence>
<reference evidence="10 11" key="1">
    <citation type="journal article" date="2014" name="J. Biotechnol.">
        <title>Complete genome sequence of the actinobacterium Actinoplanes friuliensis HAG 010964, producer of the lipopeptide antibiotic friulimycin.</title>
        <authorList>
            <person name="Ruckert C."/>
            <person name="Szczepanowski R."/>
            <person name="Albersmeier A."/>
            <person name="Goesmann A."/>
            <person name="Fischer N."/>
            <person name="Steinkamper A."/>
            <person name="Puhler A."/>
            <person name="Biener R."/>
            <person name="Schwartz D."/>
            <person name="Kalinowski J."/>
        </authorList>
    </citation>
    <scope>NUCLEOTIDE SEQUENCE [LARGE SCALE GENOMIC DNA]</scope>
    <source>
        <strain evidence="10 11">DSM 7358</strain>
    </source>
</reference>
<dbReference type="Gene3D" id="2.80.10.50">
    <property type="match status" value="1"/>
</dbReference>
<dbReference type="InterPro" id="IPR023296">
    <property type="entry name" value="Glyco_hydro_beta-prop_sf"/>
</dbReference>
<keyword evidence="4 6" id="KW-0326">Glycosidase</keyword>
<name>U5VV25_9ACTN</name>
<comment type="similarity">
    <text evidence="1 6">Belongs to the glycosyl hydrolase 43 family.</text>
</comment>
<dbReference type="CDD" id="cd18820">
    <property type="entry name" value="GH43_LbAraf43-like"/>
    <property type="match status" value="1"/>
</dbReference>
<dbReference type="EMBL" id="CP006272">
    <property type="protein sequence ID" value="AGZ40853.1"/>
    <property type="molecule type" value="Genomic_DNA"/>
</dbReference>
<keyword evidence="3 6" id="KW-0378">Hydrolase</keyword>
<evidence type="ECO:0000256" key="3">
    <source>
        <dbReference type="ARBA" id="ARBA00022801"/>
    </source>
</evidence>
<proteinExistence type="inferred from homology"/>
<keyword evidence="2 8" id="KW-0732">Signal</keyword>
<dbReference type="GO" id="GO:0004553">
    <property type="term" value="F:hydrolase activity, hydrolyzing O-glycosyl compounds"/>
    <property type="evidence" value="ECO:0007669"/>
    <property type="project" value="InterPro"/>
</dbReference>
<keyword evidence="11" id="KW-1185">Reference proteome</keyword>
<feature type="compositionally biased region" description="Low complexity" evidence="7">
    <location>
        <begin position="330"/>
        <end position="345"/>
    </location>
</feature>
<feature type="chain" id="PRO_5004665248" evidence="8">
    <location>
        <begin position="25"/>
        <end position="469"/>
    </location>
</feature>
<dbReference type="InterPro" id="IPR000772">
    <property type="entry name" value="Ricin_B_lectin"/>
</dbReference>
<sequence length="469" mass="49906">MAVVAVLLAGLALVVADAPQPARAAGTFVNPVSPRPDPFVVFHRGRYYTVENDTSETRLLIRSAATVAGLSAATPQLVWADGNTSRNKQVWAPSLLNLNDRWYLYYTASDGVDNNHRNYVLESTGLVSQGATPAGPYAFKARIFDPAADSWAIDGLPFTHNGALYYAYAGALGNQHNEMFIARMANPYSLSGARTHLPLAGGCPTIREAPATLNRNGRTWLVYSTCDTGTPDYQLWMTSIADGADPLVATNWRQRSGAVYQRNDAAGVFAPGSNNFFRSPDGTEDWMAYHAKTTSAFTYDGRTTRLQKIGWNTDGSPDLGRPIALGTAQATPSGDPGPSAPAAGTRIAGPGGKCVDVAGDDTGANLSPVQLWDCLGAAADQLWTWNGTSLRTLGRCLDVAGNITAAGTRLQLWDCNGAGGQQWVQQANGSMLNPQSGRCLDSPSGATANGTRLQIWDCNGSPAQVFRKQ</sequence>
<feature type="region of interest" description="Disordered" evidence="7">
    <location>
        <begin position="325"/>
        <end position="346"/>
    </location>
</feature>
<dbReference type="SMART" id="SM00458">
    <property type="entry name" value="RICIN"/>
    <property type="match status" value="1"/>
</dbReference>
<dbReference type="Pfam" id="PF04616">
    <property type="entry name" value="Glyco_hydro_43"/>
    <property type="match status" value="1"/>
</dbReference>
<dbReference type="PROSITE" id="PS50231">
    <property type="entry name" value="RICIN_B_LECTIN"/>
    <property type="match status" value="1"/>
</dbReference>
<evidence type="ECO:0000313" key="11">
    <source>
        <dbReference type="Proteomes" id="UP000017746"/>
    </source>
</evidence>
<evidence type="ECO:0000256" key="1">
    <source>
        <dbReference type="ARBA" id="ARBA00009865"/>
    </source>
</evidence>
<organism evidence="10 11">
    <name type="scientific">Actinoplanes friuliensis DSM 7358</name>
    <dbReference type="NCBI Taxonomy" id="1246995"/>
    <lineage>
        <taxon>Bacteria</taxon>
        <taxon>Bacillati</taxon>
        <taxon>Actinomycetota</taxon>
        <taxon>Actinomycetes</taxon>
        <taxon>Micromonosporales</taxon>
        <taxon>Micromonosporaceae</taxon>
        <taxon>Actinoplanes</taxon>
    </lineage>
</organism>
<dbReference type="InterPro" id="IPR006710">
    <property type="entry name" value="Glyco_hydro_43"/>
</dbReference>
<dbReference type="PANTHER" id="PTHR43817">
    <property type="entry name" value="GLYCOSYL HYDROLASE"/>
    <property type="match status" value="1"/>
</dbReference>
<protein>
    <submittedName>
        <fullName evidence="10">Alpha-N-arabinofuranosidase</fullName>
    </submittedName>
</protein>
<accession>U5VV25</accession>
<evidence type="ECO:0000256" key="7">
    <source>
        <dbReference type="SAM" id="MobiDB-lite"/>
    </source>
</evidence>
<dbReference type="Proteomes" id="UP000017746">
    <property type="component" value="Chromosome"/>
</dbReference>
<evidence type="ECO:0000313" key="10">
    <source>
        <dbReference type="EMBL" id="AGZ40853.1"/>
    </source>
</evidence>
<dbReference type="Gene3D" id="2.115.10.20">
    <property type="entry name" value="Glycosyl hydrolase domain, family 43"/>
    <property type="match status" value="1"/>
</dbReference>
<dbReference type="InterPro" id="IPR035992">
    <property type="entry name" value="Ricin_B-like_lectins"/>
</dbReference>
<evidence type="ECO:0000256" key="8">
    <source>
        <dbReference type="SAM" id="SignalP"/>
    </source>
</evidence>
<evidence type="ECO:0000259" key="9">
    <source>
        <dbReference type="SMART" id="SM00458"/>
    </source>
</evidence>
<dbReference type="PANTHER" id="PTHR43817:SF1">
    <property type="entry name" value="HYDROLASE, FAMILY 43, PUTATIVE (AFU_ORTHOLOGUE AFUA_3G01660)-RELATED"/>
    <property type="match status" value="1"/>
</dbReference>
<dbReference type="KEGG" id="afs:AFR_12835"/>
<dbReference type="Pfam" id="PF00652">
    <property type="entry name" value="Ricin_B_lectin"/>
    <property type="match status" value="1"/>
</dbReference>
<dbReference type="GO" id="GO:0005975">
    <property type="term" value="P:carbohydrate metabolic process"/>
    <property type="evidence" value="ECO:0007669"/>
    <property type="project" value="InterPro"/>
</dbReference>
<dbReference type="SUPFAM" id="SSF75005">
    <property type="entry name" value="Arabinanase/levansucrase/invertase"/>
    <property type="match status" value="1"/>
</dbReference>
<dbReference type="CDD" id="cd23451">
    <property type="entry name" value="beta-trefoil_Ricin_laminarinase"/>
    <property type="match status" value="1"/>
</dbReference>
<dbReference type="eggNOG" id="COG3940">
    <property type="taxonomic scope" value="Bacteria"/>
</dbReference>
<feature type="signal peptide" evidence="8">
    <location>
        <begin position="1"/>
        <end position="24"/>
    </location>
</feature>